<accession>A0A9N9HDZ9</accession>
<feature type="non-terminal residue" evidence="1">
    <location>
        <position position="1"/>
    </location>
</feature>
<reference evidence="1" key="1">
    <citation type="submission" date="2021-06" db="EMBL/GenBank/DDBJ databases">
        <authorList>
            <person name="Kallberg Y."/>
            <person name="Tangrot J."/>
            <person name="Rosling A."/>
        </authorList>
    </citation>
    <scope>NUCLEOTIDE SEQUENCE</scope>
    <source>
        <strain evidence="1">IA702</strain>
    </source>
</reference>
<evidence type="ECO:0000313" key="2">
    <source>
        <dbReference type="Proteomes" id="UP000789572"/>
    </source>
</evidence>
<evidence type="ECO:0000313" key="1">
    <source>
        <dbReference type="EMBL" id="CAG8673078.1"/>
    </source>
</evidence>
<organism evidence="1 2">
    <name type="scientific">Paraglomus occultum</name>
    <dbReference type="NCBI Taxonomy" id="144539"/>
    <lineage>
        <taxon>Eukaryota</taxon>
        <taxon>Fungi</taxon>
        <taxon>Fungi incertae sedis</taxon>
        <taxon>Mucoromycota</taxon>
        <taxon>Glomeromycotina</taxon>
        <taxon>Glomeromycetes</taxon>
        <taxon>Paraglomerales</taxon>
        <taxon>Paraglomeraceae</taxon>
        <taxon>Paraglomus</taxon>
    </lineage>
</organism>
<sequence>QLFLREQGSQTQGPIVSSSAIFGNCGLFEKRKDKANKASNV</sequence>
<name>A0A9N9HDZ9_9GLOM</name>
<dbReference type="AlphaFoldDB" id="A0A9N9HDZ9"/>
<gene>
    <name evidence="1" type="ORF">POCULU_LOCUS11080</name>
</gene>
<protein>
    <submittedName>
        <fullName evidence="1">9759_t:CDS:1</fullName>
    </submittedName>
</protein>
<dbReference type="EMBL" id="CAJVPJ010007046">
    <property type="protein sequence ID" value="CAG8673078.1"/>
    <property type="molecule type" value="Genomic_DNA"/>
</dbReference>
<dbReference type="Proteomes" id="UP000789572">
    <property type="component" value="Unassembled WGS sequence"/>
</dbReference>
<proteinExistence type="predicted"/>
<comment type="caution">
    <text evidence="1">The sequence shown here is derived from an EMBL/GenBank/DDBJ whole genome shotgun (WGS) entry which is preliminary data.</text>
</comment>
<keyword evidence="2" id="KW-1185">Reference proteome</keyword>